<dbReference type="EMBL" id="NEVQ01000020">
    <property type="protein sequence ID" value="OZI52908.1"/>
    <property type="molecule type" value="Genomic_DNA"/>
</dbReference>
<dbReference type="AlphaFoldDB" id="A0A261TTB4"/>
<keyword evidence="4" id="KW-1185">Reference proteome</keyword>
<dbReference type="InterPro" id="IPR005064">
    <property type="entry name" value="BUG"/>
</dbReference>
<dbReference type="InterPro" id="IPR019546">
    <property type="entry name" value="TAT_signal_bac_arc"/>
</dbReference>
<dbReference type="InterPro" id="IPR042100">
    <property type="entry name" value="Bug_dom1"/>
</dbReference>
<dbReference type="CDD" id="cd13578">
    <property type="entry name" value="PBP2_Bug27"/>
    <property type="match status" value="1"/>
</dbReference>
<dbReference type="Pfam" id="PF03401">
    <property type="entry name" value="TctC"/>
    <property type="match status" value="1"/>
</dbReference>
<feature type="signal peptide" evidence="2">
    <location>
        <begin position="1"/>
        <end position="33"/>
    </location>
</feature>
<evidence type="ECO:0000256" key="1">
    <source>
        <dbReference type="ARBA" id="ARBA00006987"/>
    </source>
</evidence>
<dbReference type="RefSeq" id="WP_094838748.1">
    <property type="nucleotide sequence ID" value="NZ_NEVQ01000020.1"/>
</dbReference>
<dbReference type="Gene3D" id="3.40.190.10">
    <property type="entry name" value="Periplasmic binding protein-like II"/>
    <property type="match status" value="1"/>
</dbReference>
<name>A0A261TTB4_9BORD</name>
<evidence type="ECO:0000256" key="2">
    <source>
        <dbReference type="SAM" id="SignalP"/>
    </source>
</evidence>
<evidence type="ECO:0000313" key="4">
    <source>
        <dbReference type="Proteomes" id="UP000216885"/>
    </source>
</evidence>
<accession>A0A261TTB4</accession>
<dbReference type="SUPFAM" id="SSF53850">
    <property type="entry name" value="Periplasmic binding protein-like II"/>
    <property type="match status" value="1"/>
</dbReference>
<dbReference type="PANTHER" id="PTHR42928:SF5">
    <property type="entry name" value="BLR1237 PROTEIN"/>
    <property type="match status" value="1"/>
</dbReference>
<protein>
    <submittedName>
        <fullName evidence="3">MFS transporter</fullName>
    </submittedName>
</protein>
<dbReference type="Proteomes" id="UP000216885">
    <property type="component" value="Unassembled WGS sequence"/>
</dbReference>
<dbReference type="NCBIfam" id="TIGR01409">
    <property type="entry name" value="TAT_signal_seq"/>
    <property type="match status" value="1"/>
</dbReference>
<proteinExistence type="inferred from homology"/>
<sequence>MSRVIDHHRRSLLKASAAAVAAGAVGLPFTALAAEWPDRPITYTVPFAPGGATDIIGRIYSVSAAKILGQPIVVENMGGTGGSLGSAKVARAKPDGYNIVGGTISSHAINVSIYPDIGYDPVTSFKPVILTGSLPNVLVVRADSPYKTVQDLIDAGKKPDSQLNFGSSGVGSSQHLTGELFMDVTGVNMLHVPYKGSAPSLQALVSGEIDLVFDNITSSVPLIQAGRLRALGVTSTTPSPVLPDVAPMDKLGLPGFEVLSWQAVFAPAGTPDDVIQKLYAAMSQTLKQPEVLKQLQGLGLDVSGAGPEELGKFQKAEVAKWADVAKKANIKM</sequence>
<comment type="caution">
    <text evidence="3">The sequence shown here is derived from an EMBL/GenBank/DDBJ whole genome shotgun (WGS) entry which is preliminary data.</text>
</comment>
<keyword evidence="2" id="KW-0732">Signal</keyword>
<feature type="chain" id="PRO_5012333920" evidence="2">
    <location>
        <begin position="34"/>
        <end position="332"/>
    </location>
</feature>
<dbReference type="PROSITE" id="PS51318">
    <property type="entry name" value="TAT"/>
    <property type="match status" value="1"/>
</dbReference>
<organism evidence="3 4">
    <name type="scientific">Bordetella genomosp. 4</name>
    <dbReference type="NCBI Taxonomy" id="463044"/>
    <lineage>
        <taxon>Bacteria</taxon>
        <taxon>Pseudomonadati</taxon>
        <taxon>Pseudomonadota</taxon>
        <taxon>Betaproteobacteria</taxon>
        <taxon>Burkholderiales</taxon>
        <taxon>Alcaligenaceae</taxon>
        <taxon>Bordetella</taxon>
    </lineage>
</organism>
<dbReference type="PANTHER" id="PTHR42928">
    <property type="entry name" value="TRICARBOXYLATE-BINDING PROTEIN"/>
    <property type="match status" value="1"/>
</dbReference>
<reference evidence="3 4" key="1">
    <citation type="submission" date="2017-05" db="EMBL/GenBank/DDBJ databases">
        <title>Complete and WGS of Bordetella genogroups.</title>
        <authorList>
            <person name="Spilker T."/>
            <person name="LiPuma J."/>
        </authorList>
    </citation>
    <scope>NUCLEOTIDE SEQUENCE [LARGE SCALE GENOMIC DNA]</scope>
    <source>
        <strain evidence="3 4">AU9919</strain>
    </source>
</reference>
<dbReference type="InterPro" id="IPR006311">
    <property type="entry name" value="TAT_signal"/>
</dbReference>
<evidence type="ECO:0000313" key="3">
    <source>
        <dbReference type="EMBL" id="OZI52908.1"/>
    </source>
</evidence>
<dbReference type="Gene3D" id="3.40.190.150">
    <property type="entry name" value="Bordetella uptake gene, domain 1"/>
    <property type="match status" value="1"/>
</dbReference>
<gene>
    <name evidence="3" type="ORF">CAL20_19790</name>
</gene>
<dbReference type="PIRSF" id="PIRSF017082">
    <property type="entry name" value="YflP"/>
    <property type="match status" value="1"/>
</dbReference>
<comment type="similarity">
    <text evidence="1">Belongs to the UPF0065 (bug) family.</text>
</comment>